<dbReference type="SMART" id="SM00966">
    <property type="entry name" value="SpoVT_AbrB"/>
    <property type="match status" value="1"/>
</dbReference>
<accession>A0ABS6W7E7</accession>
<keyword evidence="3" id="KW-1185">Reference proteome</keyword>
<organism evidence="2 3">
    <name type="scientific">Mesonia aestuariivivens</name>
    <dbReference type="NCBI Taxonomy" id="2796128"/>
    <lineage>
        <taxon>Bacteria</taxon>
        <taxon>Pseudomonadati</taxon>
        <taxon>Bacteroidota</taxon>
        <taxon>Flavobacteriia</taxon>
        <taxon>Flavobacteriales</taxon>
        <taxon>Flavobacteriaceae</taxon>
        <taxon>Mesonia</taxon>
    </lineage>
</organism>
<evidence type="ECO:0000313" key="3">
    <source>
        <dbReference type="Proteomes" id="UP000719267"/>
    </source>
</evidence>
<dbReference type="RefSeq" id="WP_219041326.1">
    <property type="nucleotide sequence ID" value="NZ_JAHWDF010000028.1"/>
</dbReference>
<gene>
    <name evidence="2" type="ORF">KW502_14750</name>
</gene>
<dbReference type="EMBL" id="JAHWDF010000028">
    <property type="protein sequence ID" value="MBW2963043.1"/>
    <property type="molecule type" value="Genomic_DNA"/>
</dbReference>
<comment type="caution">
    <text evidence="2">The sequence shown here is derived from an EMBL/GenBank/DDBJ whole genome shotgun (WGS) entry which is preliminary data.</text>
</comment>
<evidence type="ECO:0000259" key="1">
    <source>
        <dbReference type="SMART" id="SM00966"/>
    </source>
</evidence>
<dbReference type="GO" id="GO:0003677">
    <property type="term" value="F:DNA binding"/>
    <property type="evidence" value="ECO:0007669"/>
    <property type="project" value="UniProtKB-KW"/>
</dbReference>
<feature type="domain" description="SpoVT-AbrB" evidence="1">
    <location>
        <begin position="6"/>
        <end position="49"/>
    </location>
</feature>
<keyword evidence="2" id="KW-0238">DNA-binding</keyword>
<evidence type="ECO:0000313" key="2">
    <source>
        <dbReference type="EMBL" id="MBW2963043.1"/>
    </source>
</evidence>
<reference evidence="2 3" key="1">
    <citation type="submission" date="2021-07" db="EMBL/GenBank/DDBJ databases">
        <title>Mesonia aestuariivivens sp. nov., isolated from a tidal flat.</title>
        <authorList>
            <person name="Kim Y.-O."/>
            <person name="Yoon J.-H."/>
        </authorList>
    </citation>
    <scope>NUCLEOTIDE SEQUENCE [LARGE SCALE GENOMIC DNA]</scope>
    <source>
        <strain evidence="2 3">JHPTF-M18</strain>
    </source>
</reference>
<name>A0ABS6W7E7_9FLAO</name>
<proteinExistence type="predicted"/>
<dbReference type="InterPro" id="IPR007159">
    <property type="entry name" value="SpoVT-AbrB_dom"/>
</dbReference>
<dbReference type="Proteomes" id="UP000719267">
    <property type="component" value="Unassembled WGS sequence"/>
</dbReference>
<sequence length="81" mass="9452">MEVSVIQIGNSKGIRFSKTILEKYNIKDKVDLILEKGKIIIQPLSTPRKGWEDSFKQMAENGDDKLLFNDVFEDETFEEWN</sequence>
<protein>
    <submittedName>
        <fullName evidence="2">AbrB/MazE/SpoVT family DNA-binding domain-containing protein</fullName>
    </submittedName>
</protein>